<protein>
    <submittedName>
        <fullName evidence="2">DUF3718 domain-containing protein</fullName>
    </submittedName>
</protein>
<dbReference type="InterPro" id="IPR022193">
    <property type="entry name" value="DUF3718"/>
</dbReference>
<gene>
    <name evidence="2" type="ORF">PN838_01005</name>
</gene>
<sequence length="112" mass="12153">MNKLTKTLSTIVLTLSTIGMANAANSVVAADDYVTTNLCVVAAQGDRIKLHKAIKDSRLSKNFIAEKVTCNDQNILAFVEAHAENPAKINNLLMNGQYDTQVKITDLAAVQY</sequence>
<feature type="chain" id="PRO_5045764543" evidence="1">
    <location>
        <begin position="24"/>
        <end position="112"/>
    </location>
</feature>
<organism evidence="2 3">
    <name type="scientific">Psychrosphaera algicola</name>
    <dbReference type="NCBI Taxonomy" id="3023714"/>
    <lineage>
        <taxon>Bacteria</taxon>
        <taxon>Pseudomonadati</taxon>
        <taxon>Pseudomonadota</taxon>
        <taxon>Gammaproteobacteria</taxon>
        <taxon>Alteromonadales</taxon>
        <taxon>Pseudoalteromonadaceae</taxon>
        <taxon>Psychrosphaera</taxon>
    </lineage>
</organism>
<evidence type="ECO:0000256" key="1">
    <source>
        <dbReference type="SAM" id="SignalP"/>
    </source>
</evidence>
<reference evidence="2 3" key="1">
    <citation type="submission" date="2023-01" db="EMBL/GenBank/DDBJ databases">
        <title>Psychrosphaera sp. nov., isolated from marine algae.</title>
        <authorList>
            <person name="Bayburt H."/>
            <person name="Choi B.J."/>
            <person name="Kim J.M."/>
            <person name="Choi D.G."/>
            <person name="Jeon C.O."/>
        </authorList>
    </citation>
    <scope>NUCLEOTIDE SEQUENCE [LARGE SCALE GENOMIC DNA]</scope>
    <source>
        <strain evidence="2 3">G1-22</strain>
    </source>
</reference>
<evidence type="ECO:0000313" key="3">
    <source>
        <dbReference type="Proteomes" id="UP001528411"/>
    </source>
</evidence>
<keyword evidence="1" id="KW-0732">Signal</keyword>
<keyword evidence="3" id="KW-1185">Reference proteome</keyword>
<name>A0ABT5F829_9GAMM</name>
<dbReference type="EMBL" id="JAQOMS010000002">
    <property type="protein sequence ID" value="MDC2887693.1"/>
    <property type="molecule type" value="Genomic_DNA"/>
</dbReference>
<evidence type="ECO:0000313" key="2">
    <source>
        <dbReference type="EMBL" id="MDC2887693.1"/>
    </source>
</evidence>
<proteinExistence type="predicted"/>
<accession>A0ABT5F829</accession>
<dbReference type="Proteomes" id="UP001528411">
    <property type="component" value="Unassembled WGS sequence"/>
</dbReference>
<dbReference type="RefSeq" id="WP_215963077.1">
    <property type="nucleotide sequence ID" value="NZ_JAQOMS010000002.1"/>
</dbReference>
<dbReference type="Pfam" id="PF12514">
    <property type="entry name" value="DUF3718"/>
    <property type="match status" value="1"/>
</dbReference>
<comment type="caution">
    <text evidence="2">The sequence shown here is derived from an EMBL/GenBank/DDBJ whole genome shotgun (WGS) entry which is preliminary data.</text>
</comment>
<feature type="signal peptide" evidence="1">
    <location>
        <begin position="1"/>
        <end position="23"/>
    </location>
</feature>